<dbReference type="InterPro" id="IPR054364">
    <property type="entry name" value="Ca3427-like_PBP2"/>
</dbReference>
<comment type="subcellular location">
    <subcellularLocation>
        <location evidence="1">Periplasm</location>
    </subcellularLocation>
</comment>
<dbReference type="Pfam" id="PF22384">
    <property type="entry name" value="PBP2_Ca3427_like"/>
    <property type="match status" value="1"/>
</dbReference>
<dbReference type="Pfam" id="PF13379">
    <property type="entry name" value="NMT1_2"/>
    <property type="match status" value="1"/>
</dbReference>
<keyword evidence="6" id="KW-1185">Reference proteome</keyword>
<evidence type="ECO:0000256" key="2">
    <source>
        <dbReference type="ARBA" id="ARBA00010742"/>
    </source>
</evidence>
<dbReference type="Proteomes" id="UP000191144">
    <property type="component" value="Chromosome H"/>
</dbReference>
<dbReference type="PANTHER" id="PTHR30024:SF47">
    <property type="entry name" value="TAURINE-BINDING PERIPLASMIC PROTEIN"/>
    <property type="match status" value="1"/>
</dbReference>
<dbReference type="AlphaFoldDB" id="A0A1G4KED3"/>
<dbReference type="Gene3D" id="3.40.190.10">
    <property type="entry name" value="Periplasmic binding protein-like II"/>
    <property type="match status" value="2"/>
</dbReference>
<sequence>MSLKVGYIPEHFASPLIFGKQKGLFKNQDVEVELIPYPSGSGHLIQSLNDGELDVAIGLTESFVRGIADTDKDTKPKYQIAGTFVKSALEWCVSTGSKRDDLADLKALDGKKIGVSKLGSGSHVMSYVMALQMDFEKPFEDFVVCNDFANLRKSVNSGESDAFMWEYYTSKKFLDSGEIKMLGHVSSPWPSWVVVKRTEADLDAFKRFVQALNAGIDYFNKHKEESIDLVVSEFGYSKEDAEGWFKTVKYHSDCGNINDLHGVVTGTLHILANTNVLKNKDELVIENNLRDGTLNSS</sequence>
<reference evidence="6" key="1">
    <citation type="submission" date="2016-03" db="EMBL/GenBank/DDBJ databases">
        <authorList>
            <person name="Devillers Hugo."/>
        </authorList>
    </citation>
    <scope>NUCLEOTIDE SEQUENCE [LARGE SCALE GENOMIC DNA]</scope>
</reference>
<evidence type="ECO:0000256" key="1">
    <source>
        <dbReference type="ARBA" id="ARBA00004418"/>
    </source>
</evidence>
<dbReference type="SUPFAM" id="SSF53850">
    <property type="entry name" value="Periplasmic binding protein-like II"/>
    <property type="match status" value="1"/>
</dbReference>
<dbReference type="GO" id="GO:0042597">
    <property type="term" value="C:periplasmic space"/>
    <property type="evidence" value="ECO:0007669"/>
    <property type="project" value="UniProtKB-SubCell"/>
</dbReference>
<evidence type="ECO:0000313" key="6">
    <source>
        <dbReference type="Proteomes" id="UP000191144"/>
    </source>
</evidence>
<name>A0A1G4KED3_9SACH</name>
<comment type="similarity">
    <text evidence="2">Belongs to the bacterial solute-binding protein SsuA/TauA family.</text>
</comment>
<dbReference type="PANTHER" id="PTHR30024">
    <property type="entry name" value="ALIPHATIC SULFONATES-BINDING PROTEIN-RELATED"/>
    <property type="match status" value="1"/>
</dbReference>
<gene>
    <name evidence="5" type="ORF">LAME_0H05380G</name>
</gene>
<proteinExistence type="inferred from homology"/>
<accession>A0A1G4KED3</accession>
<keyword evidence="3" id="KW-0732">Signal</keyword>
<dbReference type="OrthoDB" id="1363at2759"/>
<organism evidence="5 6">
    <name type="scientific">Lachancea meyersii CBS 8951</name>
    <dbReference type="NCBI Taxonomy" id="1266667"/>
    <lineage>
        <taxon>Eukaryota</taxon>
        <taxon>Fungi</taxon>
        <taxon>Dikarya</taxon>
        <taxon>Ascomycota</taxon>
        <taxon>Saccharomycotina</taxon>
        <taxon>Saccharomycetes</taxon>
        <taxon>Saccharomycetales</taxon>
        <taxon>Saccharomycetaceae</taxon>
        <taxon>Lachancea</taxon>
    </lineage>
</organism>
<evidence type="ECO:0000256" key="3">
    <source>
        <dbReference type="ARBA" id="ARBA00022729"/>
    </source>
</evidence>
<dbReference type="EMBL" id="LT598480">
    <property type="protein sequence ID" value="SCV02808.1"/>
    <property type="molecule type" value="Genomic_DNA"/>
</dbReference>
<evidence type="ECO:0000313" key="5">
    <source>
        <dbReference type="EMBL" id="SCV02808.1"/>
    </source>
</evidence>
<evidence type="ECO:0000259" key="4">
    <source>
        <dbReference type="Pfam" id="PF22384"/>
    </source>
</evidence>
<protein>
    <submittedName>
        <fullName evidence="5">LAME_0H05380g1_1</fullName>
    </submittedName>
</protein>
<dbReference type="CDD" id="cd13637">
    <property type="entry name" value="PBP2_Ca3427_like"/>
    <property type="match status" value="1"/>
</dbReference>
<feature type="domain" description="Ca3427-like PBP 2" evidence="4">
    <location>
        <begin position="91"/>
        <end position="184"/>
    </location>
</feature>